<organism evidence="1 2">
    <name type="scientific">Clostridium perfringens</name>
    <dbReference type="NCBI Taxonomy" id="1502"/>
    <lineage>
        <taxon>Bacteria</taxon>
        <taxon>Bacillati</taxon>
        <taxon>Bacillota</taxon>
        <taxon>Clostridia</taxon>
        <taxon>Eubacteriales</taxon>
        <taxon>Clostridiaceae</taxon>
        <taxon>Clostridium</taxon>
    </lineage>
</organism>
<reference evidence="1 2" key="1">
    <citation type="submission" date="2016-01" db="EMBL/GenBank/DDBJ databases">
        <authorList>
            <person name="Oliw E.H."/>
        </authorList>
    </citation>
    <scope>NUCLEOTIDE SEQUENCE [LARGE SCALE GENOMIC DNA]</scope>
    <source>
        <strain evidence="1 2">MJR7757A</strain>
    </source>
</reference>
<protein>
    <submittedName>
        <fullName evidence="1">Uncharacterized protein</fullName>
    </submittedName>
</protein>
<dbReference type="EMBL" id="LRPU01000024">
    <property type="protein sequence ID" value="KXA13970.1"/>
    <property type="molecule type" value="Genomic_DNA"/>
</dbReference>
<sequence length="44" mass="5555">MIYKFKYKKDSSRLELSFLYLNTSYHGYQKEEIMNKIAIRKYRR</sequence>
<gene>
    <name evidence="1" type="ORF">HMPREF3222_00664</name>
</gene>
<evidence type="ECO:0000313" key="2">
    <source>
        <dbReference type="Proteomes" id="UP000070646"/>
    </source>
</evidence>
<dbReference type="PATRIC" id="fig|1502.174.peg.669"/>
<evidence type="ECO:0000313" key="1">
    <source>
        <dbReference type="EMBL" id="KXA13970.1"/>
    </source>
</evidence>
<dbReference type="Proteomes" id="UP000070646">
    <property type="component" value="Unassembled WGS sequence"/>
</dbReference>
<name>A0A133NCG4_CLOPF</name>
<dbReference type="AlphaFoldDB" id="A0A133NCG4"/>
<comment type="caution">
    <text evidence="1">The sequence shown here is derived from an EMBL/GenBank/DDBJ whole genome shotgun (WGS) entry which is preliminary data.</text>
</comment>
<proteinExistence type="predicted"/>
<accession>A0A133NCG4</accession>